<proteinExistence type="inferred from homology"/>
<dbReference type="PANTHER" id="PTHR43179:SF12">
    <property type="entry name" value="GALACTOFURANOSYLTRANSFERASE GLFT2"/>
    <property type="match status" value="1"/>
</dbReference>
<evidence type="ECO:0000256" key="4">
    <source>
        <dbReference type="ARBA" id="ARBA00022679"/>
    </source>
</evidence>
<gene>
    <name evidence="6" type="ORF">ABEG17_04865</name>
</gene>
<dbReference type="PANTHER" id="PTHR43179">
    <property type="entry name" value="RHAMNOSYLTRANSFERASE WBBL"/>
    <property type="match status" value="1"/>
</dbReference>
<dbReference type="GO" id="GO:0016757">
    <property type="term" value="F:glycosyltransferase activity"/>
    <property type="evidence" value="ECO:0007669"/>
    <property type="project" value="UniProtKB-KW"/>
</dbReference>
<dbReference type="CDD" id="cd00761">
    <property type="entry name" value="Glyco_tranf_GTA_type"/>
    <property type="match status" value="1"/>
</dbReference>
<sequence length="309" mass="33864">MAERLTVAVPTFRRNDDLRELVPLLVDHATALRERDGMEVRVLLVDNDPEGGARPVVESLGRDDVVYVHEPEPGLAAVRQRALDESTSWDLLAFLDDDGRPAPQWLAALVDTWRHTGAAAVAGKVVEHYLTPPSSWIVAGGFFRRRSLPTGTVVPSAPTTNLFLDLRQVRDLGMAFDRRFGLSGGEDTFFTSQLTARGGRIVWCEESQVVDQVPTDRMSPSWVLRRAWSHGNTTAIVNQALAATARARHAVRVRDVAGGVLRCLAGLARFVLGVVTRSQERRAKGLRTAARGLGMASGSFGAVFEEYSR</sequence>
<dbReference type="RefSeq" id="WP_406832160.1">
    <property type="nucleotide sequence ID" value="NZ_CP157483.1"/>
</dbReference>
<comment type="pathway">
    <text evidence="1">Cell wall biogenesis; cell wall polysaccharide biosynthesis.</text>
</comment>
<dbReference type="SUPFAM" id="SSF53448">
    <property type="entry name" value="Nucleotide-diphospho-sugar transferases"/>
    <property type="match status" value="1"/>
</dbReference>
<dbReference type="InterPro" id="IPR001173">
    <property type="entry name" value="Glyco_trans_2-like"/>
</dbReference>
<name>A0AAU7JWX0_9MICO</name>
<keyword evidence="4" id="KW-0808">Transferase</keyword>
<comment type="similarity">
    <text evidence="2">Belongs to the glycosyltransferase 2 family.</text>
</comment>
<protein>
    <submittedName>
        <fullName evidence="6">Glycosyltransferase family 2 protein</fullName>
    </submittedName>
</protein>
<dbReference type="InterPro" id="IPR029044">
    <property type="entry name" value="Nucleotide-diphossugar_trans"/>
</dbReference>
<keyword evidence="3" id="KW-0328">Glycosyltransferase</keyword>
<reference evidence="6" key="1">
    <citation type="submission" date="2024-05" db="EMBL/GenBank/DDBJ databases">
        <authorList>
            <person name="Kim S."/>
            <person name="Heo J."/>
            <person name="Choi H."/>
            <person name="Choi Y."/>
            <person name="Kwon S.-W."/>
            <person name="Kim Y."/>
        </authorList>
    </citation>
    <scope>NUCLEOTIDE SEQUENCE</scope>
    <source>
        <strain evidence="6">KACC 23699</strain>
    </source>
</reference>
<dbReference type="Pfam" id="PF00535">
    <property type="entry name" value="Glycos_transf_2"/>
    <property type="match status" value="1"/>
</dbReference>
<evidence type="ECO:0000256" key="3">
    <source>
        <dbReference type="ARBA" id="ARBA00022676"/>
    </source>
</evidence>
<accession>A0AAU7JWX0</accession>
<dbReference type="AlphaFoldDB" id="A0AAU7JWX0"/>
<evidence type="ECO:0000313" key="6">
    <source>
        <dbReference type="EMBL" id="XBO44676.1"/>
    </source>
</evidence>
<dbReference type="Gene3D" id="3.90.550.10">
    <property type="entry name" value="Spore Coat Polysaccharide Biosynthesis Protein SpsA, Chain A"/>
    <property type="match status" value="1"/>
</dbReference>
<dbReference type="EMBL" id="CP157483">
    <property type="protein sequence ID" value="XBO44676.1"/>
    <property type="molecule type" value="Genomic_DNA"/>
</dbReference>
<evidence type="ECO:0000256" key="2">
    <source>
        <dbReference type="ARBA" id="ARBA00006739"/>
    </source>
</evidence>
<organism evidence="6">
    <name type="scientific">Pedococcus sp. KACC 23699</name>
    <dbReference type="NCBI Taxonomy" id="3149228"/>
    <lineage>
        <taxon>Bacteria</taxon>
        <taxon>Bacillati</taxon>
        <taxon>Actinomycetota</taxon>
        <taxon>Actinomycetes</taxon>
        <taxon>Micrococcales</taxon>
        <taxon>Intrasporangiaceae</taxon>
        <taxon>Pedococcus</taxon>
    </lineage>
</organism>
<evidence type="ECO:0000259" key="5">
    <source>
        <dbReference type="Pfam" id="PF00535"/>
    </source>
</evidence>
<evidence type="ECO:0000256" key="1">
    <source>
        <dbReference type="ARBA" id="ARBA00004776"/>
    </source>
</evidence>
<feature type="domain" description="Glycosyltransferase 2-like" evidence="5">
    <location>
        <begin position="6"/>
        <end position="137"/>
    </location>
</feature>